<dbReference type="GO" id="GO:0098797">
    <property type="term" value="C:plasma membrane protein complex"/>
    <property type="evidence" value="ECO:0007669"/>
    <property type="project" value="TreeGrafter"/>
</dbReference>
<dbReference type="NCBIfam" id="TIGR01352">
    <property type="entry name" value="tonB_Cterm"/>
    <property type="match status" value="1"/>
</dbReference>
<dbReference type="InterPro" id="IPR006260">
    <property type="entry name" value="TonB/TolA_C"/>
</dbReference>
<dbReference type="SUPFAM" id="SSF74653">
    <property type="entry name" value="TolA/TonB C-terminal domain"/>
    <property type="match status" value="1"/>
</dbReference>
<evidence type="ECO:0000256" key="4">
    <source>
        <dbReference type="ARBA" id="ARBA00022475"/>
    </source>
</evidence>
<evidence type="ECO:0000313" key="13">
    <source>
        <dbReference type="Proteomes" id="UP000017640"/>
    </source>
</evidence>
<keyword evidence="8" id="KW-1133">Transmembrane helix</keyword>
<evidence type="ECO:0000256" key="5">
    <source>
        <dbReference type="ARBA" id="ARBA00022519"/>
    </source>
</evidence>
<dbReference type="PANTHER" id="PTHR33446:SF2">
    <property type="entry name" value="PROTEIN TONB"/>
    <property type="match status" value="1"/>
</dbReference>
<keyword evidence="9" id="KW-0472">Membrane</keyword>
<keyword evidence="7" id="KW-0653">Protein transport</keyword>
<organism evidence="12 13">
    <name type="scientific">Spiribacter curvatus</name>
    <dbReference type="NCBI Taxonomy" id="1335757"/>
    <lineage>
        <taxon>Bacteria</taxon>
        <taxon>Pseudomonadati</taxon>
        <taxon>Pseudomonadota</taxon>
        <taxon>Gammaproteobacteria</taxon>
        <taxon>Chromatiales</taxon>
        <taxon>Ectothiorhodospiraceae</taxon>
        <taxon>Spiribacter</taxon>
    </lineage>
</organism>
<keyword evidence="3" id="KW-0813">Transport</keyword>
<protein>
    <recommendedName>
        <fullName evidence="11">TonB C-terminal domain-containing protein</fullName>
    </recommendedName>
</protein>
<keyword evidence="6" id="KW-0812">Transmembrane</keyword>
<evidence type="ECO:0000256" key="8">
    <source>
        <dbReference type="ARBA" id="ARBA00022989"/>
    </source>
</evidence>
<evidence type="ECO:0000256" key="3">
    <source>
        <dbReference type="ARBA" id="ARBA00022448"/>
    </source>
</evidence>
<dbReference type="GO" id="GO:0031992">
    <property type="term" value="F:energy transducer activity"/>
    <property type="evidence" value="ECO:0007669"/>
    <property type="project" value="TreeGrafter"/>
</dbReference>
<evidence type="ECO:0000259" key="11">
    <source>
        <dbReference type="PROSITE" id="PS52015"/>
    </source>
</evidence>
<name>U5T3N9_9GAMM</name>
<dbReference type="STRING" id="1335757.SPICUR_05705"/>
<dbReference type="Proteomes" id="UP000017640">
    <property type="component" value="Chromosome"/>
</dbReference>
<dbReference type="Gene3D" id="3.30.1150.10">
    <property type="match status" value="1"/>
</dbReference>
<accession>U5T3N9</accession>
<feature type="region of interest" description="Disordered" evidence="10">
    <location>
        <begin position="1"/>
        <end position="57"/>
    </location>
</feature>
<dbReference type="AlphaFoldDB" id="U5T3N9"/>
<evidence type="ECO:0000256" key="9">
    <source>
        <dbReference type="ARBA" id="ARBA00023136"/>
    </source>
</evidence>
<feature type="domain" description="TonB C-terminal" evidence="11">
    <location>
        <begin position="59"/>
        <end position="153"/>
    </location>
</feature>
<dbReference type="Pfam" id="PF03544">
    <property type="entry name" value="TonB_C"/>
    <property type="match status" value="1"/>
</dbReference>
<evidence type="ECO:0000256" key="7">
    <source>
        <dbReference type="ARBA" id="ARBA00022927"/>
    </source>
</evidence>
<dbReference type="PROSITE" id="PS52015">
    <property type="entry name" value="TONB_CTD"/>
    <property type="match status" value="1"/>
</dbReference>
<proteinExistence type="inferred from homology"/>
<evidence type="ECO:0000313" key="12">
    <source>
        <dbReference type="EMBL" id="AGY92114.1"/>
    </source>
</evidence>
<evidence type="ECO:0000256" key="1">
    <source>
        <dbReference type="ARBA" id="ARBA00004383"/>
    </source>
</evidence>
<comment type="similarity">
    <text evidence="2">Belongs to the TonB family.</text>
</comment>
<dbReference type="HOGENOM" id="CLU_1712156_0_0_6"/>
<dbReference type="PANTHER" id="PTHR33446">
    <property type="entry name" value="PROTEIN TONB-RELATED"/>
    <property type="match status" value="1"/>
</dbReference>
<keyword evidence="4" id="KW-1003">Cell membrane</keyword>
<dbReference type="GO" id="GO:0015031">
    <property type="term" value="P:protein transport"/>
    <property type="evidence" value="ECO:0007669"/>
    <property type="project" value="UniProtKB-KW"/>
</dbReference>
<dbReference type="eggNOG" id="COG0810">
    <property type="taxonomic scope" value="Bacteria"/>
</dbReference>
<feature type="compositionally biased region" description="Low complexity" evidence="10">
    <location>
        <begin position="36"/>
        <end position="50"/>
    </location>
</feature>
<dbReference type="KEGG" id="spiu:SPICUR_05705"/>
<evidence type="ECO:0000256" key="2">
    <source>
        <dbReference type="ARBA" id="ARBA00006555"/>
    </source>
</evidence>
<keyword evidence="13" id="KW-1185">Reference proteome</keyword>
<dbReference type="EMBL" id="CP005990">
    <property type="protein sequence ID" value="AGY92114.1"/>
    <property type="molecule type" value="Genomic_DNA"/>
</dbReference>
<dbReference type="GO" id="GO:0055085">
    <property type="term" value="P:transmembrane transport"/>
    <property type="evidence" value="ECO:0007669"/>
    <property type="project" value="InterPro"/>
</dbReference>
<dbReference type="InterPro" id="IPR051045">
    <property type="entry name" value="TonB-dependent_transducer"/>
</dbReference>
<sequence>MESPVPTEPDPSVEAPDAGAATEPQSSDPHQPTAPPTTDSTDSTGETTPEAGDAEARRDYLLTLRAWLAEHRRYPRRARLRGVEGEAVLTLHFNANGALTSGHVSQGSGHASLDNAVKAMLSRARPLPSPPDDAAIAGRHIEIPISFSLASDR</sequence>
<evidence type="ECO:0000256" key="10">
    <source>
        <dbReference type="SAM" id="MobiDB-lite"/>
    </source>
</evidence>
<evidence type="ECO:0000256" key="6">
    <source>
        <dbReference type="ARBA" id="ARBA00022692"/>
    </source>
</evidence>
<dbReference type="InterPro" id="IPR037682">
    <property type="entry name" value="TonB_C"/>
</dbReference>
<comment type="subcellular location">
    <subcellularLocation>
        <location evidence="1">Cell inner membrane</location>
        <topology evidence="1">Single-pass membrane protein</topology>
        <orientation evidence="1">Periplasmic side</orientation>
    </subcellularLocation>
</comment>
<keyword evidence="5" id="KW-0997">Cell inner membrane</keyword>
<gene>
    <name evidence="12" type="ORF">SPICUR_05705</name>
</gene>
<reference evidence="12 13" key="1">
    <citation type="journal article" date="2013" name="BMC Genomics">
        <title>Genomes of "Spiribacter", a streamlined, successful halophilic bacterium.</title>
        <authorList>
            <person name="Lopez-Perez M."/>
            <person name="Ghai R."/>
            <person name="Leon M.J."/>
            <person name="Rodriguez-Olmos A."/>
            <person name="Copa-Patino J.L."/>
            <person name="Soliveri J."/>
            <person name="Sanchez-Porro C."/>
            <person name="Ventosa A."/>
            <person name="Rodriguez-Valera F."/>
        </authorList>
    </citation>
    <scope>NUCLEOTIDE SEQUENCE [LARGE SCALE GENOMIC DNA]</scope>
    <source>
        <strain evidence="12 13">UAH-SP71</strain>
    </source>
</reference>